<feature type="non-terminal residue" evidence="1">
    <location>
        <position position="1"/>
    </location>
</feature>
<keyword evidence="2" id="KW-1185">Reference proteome</keyword>
<dbReference type="Proteomes" id="UP001258017">
    <property type="component" value="Unassembled WGS sequence"/>
</dbReference>
<dbReference type="AlphaFoldDB" id="A0AAD9VL43"/>
<accession>A0AAD9VL43</accession>
<reference evidence="1" key="2">
    <citation type="journal article" date="2023" name="Commun. Biol.">
        <title>Intrasexual cuticular hydrocarbon dimorphism in a wasp sheds light on hydrocarbon biosynthesis genes in Hymenoptera.</title>
        <authorList>
            <person name="Moris V.C."/>
            <person name="Podsiadlowski L."/>
            <person name="Martin S."/>
            <person name="Oeyen J.P."/>
            <person name="Donath A."/>
            <person name="Petersen M."/>
            <person name="Wilbrandt J."/>
            <person name="Misof B."/>
            <person name="Liedtke D."/>
            <person name="Thamm M."/>
            <person name="Scheiner R."/>
            <person name="Schmitt T."/>
            <person name="Niehuis O."/>
        </authorList>
    </citation>
    <scope>NUCLEOTIDE SEQUENCE</scope>
    <source>
        <strain evidence="1">GBR_01_08_01A</strain>
    </source>
</reference>
<organism evidence="1 2">
    <name type="scientific">Odynerus spinipes</name>
    <dbReference type="NCBI Taxonomy" id="1348599"/>
    <lineage>
        <taxon>Eukaryota</taxon>
        <taxon>Metazoa</taxon>
        <taxon>Ecdysozoa</taxon>
        <taxon>Arthropoda</taxon>
        <taxon>Hexapoda</taxon>
        <taxon>Insecta</taxon>
        <taxon>Pterygota</taxon>
        <taxon>Neoptera</taxon>
        <taxon>Endopterygota</taxon>
        <taxon>Hymenoptera</taxon>
        <taxon>Apocrita</taxon>
        <taxon>Aculeata</taxon>
        <taxon>Vespoidea</taxon>
        <taxon>Vespidae</taxon>
        <taxon>Eumeninae</taxon>
        <taxon>Odynerus</taxon>
    </lineage>
</organism>
<gene>
    <name evidence="1" type="ORF">KPH14_001069</name>
</gene>
<name>A0AAD9VL43_9HYME</name>
<evidence type="ECO:0000313" key="1">
    <source>
        <dbReference type="EMBL" id="KAK2577712.1"/>
    </source>
</evidence>
<proteinExistence type="predicted"/>
<evidence type="ECO:0000313" key="2">
    <source>
        <dbReference type="Proteomes" id="UP001258017"/>
    </source>
</evidence>
<dbReference type="EMBL" id="JAIFRP010002105">
    <property type="protein sequence ID" value="KAK2577712.1"/>
    <property type="molecule type" value="Genomic_DNA"/>
</dbReference>
<sequence length="186" mass="20234">VANYPINEIQCKHRETVPKSRVKGLHVTSVRCYPDAPTLALPNNVSEIFANETGRFTPERARDIATPILIYGTNRAASSSGSNTTSFASFNDNKLAFNGQRNFPSVQVDTHVDSYDCSGTVSLNGSMQSNVPKPFCSTGKSTHFNMPGGQWAKDSKYIAEDMQKSQYKLTSVSPSSSSSSNRVQNG</sequence>
<comment type="caution">
    <text evidence="1">The sequence shown here is derived from an EMBL/GenBank/DDBJ whole genome shotgun (WGS) entry which is preliminary data.</text>
</comment>
<protein>
    <submittedName>
        <fullName evidence="1">Uncharacterized protein</fullName>
    </submittedName>
</protein>
<reference evidence="1" key="1">
    <citation type="submission" date="2021-08" db="EMBL/GenBank/DDBJ databases">
        <authorList>
            <person name="Misof B."/>
            <person name="Oliver O."/>
            <person name="Podsiadlowski L."/>
            <person name="Donath A."/>
            <person name="Peters R."/>
            <person name="Mayer C."/>
            <person name="Rust J."/>
            <person name="Gunkel S."/>
            <person name="Lesny P."/>
            <person name="Martin S."/>
            <person name="Oeyen J.P."/>
            <person name="Petersen M."/>
            <person name="Panagiotis P."/>
            <person name="Wilbrandt J."/>
            <person name="Tanja T."/>
        </authorList>
    </citation>
    <scope>NUCLEOTIDE SEQUENCE</scope>
    <source>
        <strain evidence="1">GBR_01_08_01A</strain>
        <tissue evidence="1">Thorax + abdomen</tissue>
    </source>
</reference>